<dbReference type="PANTHER" id="PTHR10201">
    <property type="entry name" value="MATRIX METALLOPROTEINASE"/>
    <property type="match status" value="1"/>
</dbReference>
<keyword evidence="4" id="KW-0862">Zinc</keyword>
<dbReference type="AlphaFoldDB" id="A0A538U4Q4"/>
<dbReference type="PANTHER" id="PTHR10201:SF323">
    <property type="entry name" value="MATRIX METALLOPROTEINASE-21"/>
    <property type="match status" value="1"/>
</dbReference>
<evidence type="ECO:0000256" key="2">
    <source>
        <dbReference type="ARBA" id="ARBA00022723"/>
    </source>
</evidence>
<evidence type="ECO:0000313" key="9">
    <source>
        <dbReference type="Proteomes" id="UP000319836"/>
    </source>
</evidence>
<dbReference type="GO" id="GO:0008270">
    <property type="term" value="F:zinc ion binding"/>
    <property type="evidence" value="ECO:0007669"/>
    <property type="project" value="InterPro"/>
</dbReference>
<accession>A0A538U4Q4</accession>
<evidence type="ECO:0000256" key="4">
    <source>
        <dbReference type="ARBA" id="ARBA00022833"/>
    </source>
</evidence>
<dbReference type="PRINTS" id="PR00138">
    <property type="entry name" value="MATRIXIN"/>
</dbReference>
<dbReference type="Proteomes" id="UP000319836">
    <property type="component" value="Unassembled WGS sequence"/>
</dbReference>
<dbReference type="InterPro" id="IPR006026">
    <property type="entry name" value="Peptidase_Metallo"/>
</dbReference>
<evidence type="ECO:0000259" key="7">
    <source>
        <dbReference type="SMART" id="SM00235"/>
    </source>
</evidence>
<feature type="chain" id="PRO_5022098016" evidence="6">
    <location>
        <begin position="27"/>
        <end position="327"/>
    </location>
</feature>
<evidence type="ECO:0000256" key="6">
    <source>
        <dbReference type="SAM" id="SignalP"/>
    </source>
</evidence>
<keyword evidence="5 8" id="KW-0482">Metalloprotease</keyword>
<dbReference type="GO" id="GO:0006508">
    <property type="term" value="P:proteolysis"/>
    <property type="evidence" value="ECO:0007669"/>
    <property type="project" value="UniProtKB-KW"/>
</dbReference>
<feature type="signal peptide" evidence="6">
    <location>
        <begin position="1"/>
        <end position="26"/>
    </location>
</feature>
<keyword evidence="2" id="KW-0479">Metal-binding</keyword>
<dbReference type="Pfam" id="PF00413">
    <property type="entry name" value="Peptidase_M10"/>
    <property type="match status" value="1"/>
</dbReference>
<dbReference type="GO" id="GO:0030574">
    <property type="term" value="P:collagen catabolic process"/>
    <property type="evidence" value="ECO:0007669"/>
    <property type="project" value="TreeGrafter"/>
</dbReference>
<dbReference type="GO" id="GO:0004222">
    <property type="term" value="F:metalloendopeptidase activity"/>
    <property type="evidence" value="ECO:0007669"/>
    <property type="project" value="InterPro"/>
</dbReference>
<dbReference type="SMART" id="SM00235">
    <property type="entry name" value="ZnMc"/>
    <property type="match status" value="1"/>
</dbReference>
<protein>
    <submittedName>
        <fullName evidence="8">Matrixin family metalloprotease</fullName>
    </submittedName>
</protein>
<dbReference type="Gene3D" id="2.60.40.4070">
    <property type="match status" value="1"/>
</dbReference>
<feature type="domain" description="Peptidase metallopeptidase" evidence="7">
    <location>
        <begin position="51"/>
        <end position="216"/>
    </location>
</feature>
<dbReference type="EMBL" id="VBPA01000169">
    <property type="protein sequence ID" value="TMQ70876.1"/>
    <property type="molecule type" value="Genomic_DNA"/>
</dbReference>
<reference evidence="8 9" key="1">
    <citation type="journal article" date="2019" name="Nat. Microbiol.">
        <title>Mediterranean grassland soil C-N compound turnover is dependent on rainfall and depth, and is mediated by genomically divergent microorganisms.</title>
        <authorList>
            <person name="Diamond S."/>
            <person name="Andeer P.F."/>
            <person name="Li Z."/>
            <person name="Crits-Christoph A."/>
            <person name="Burstein D."/>
            <person name="Anantharaman K."/>
            <person name="Lane K.R."/>
            <person name="Thomas B.C."/>
            <person name="Pan C."/>
            <person name="Northen T.R."/>
            <person name="Banfield J.F."/>
        </authorList>
    </citation>
    <scope>NUCLEOTIDE SEQUENCE [LARGE SCALE GENOMIC DNA]</scope>
    <source>
        <strain evidence="8">WS_10</strain>
    </source>
</reference>
<evidence type="ECO:0000256" key="1">
    <source>
        <dbReference type="ARBA" id="ARBA00022670"/>
    </source>
</evidence>
<evidence type="ECO:0000313" key="8">
    <source>
        <dbReference type="EMBL" id="TMQ70876.1"/>
    </source>
</evidence>
<evidence type="ECO:0000256" key="3">
    <source>
        <dbReference type="ARBA" id="ARBA00022801"/>
    </source>
</evidence>
<dbReference type="InterPro" id="IPR024079">
    <property type="entry name" value="MetalloPept_cat_dom_sf"/>
</dbReference>
<evidence type="ECO:0000256" key="5">
    <source>
        <dbReference type="ARBA" id="ARBA00023049"/>
    </source>
</evidence>
<dbReference type="SUPFAM" id="SSF55486">
    <property type="entry name" value="Metalloproteases ('zincins'), catalytic domain"/>
    <property type="match status" value="1"/>
</dbReference>
<keyword evidence="1 8" id="KW-0645">Protease</keyword>
<name>A0A538U4Q4_UNCEI</name>
<gene>
    <name evidence="8" type="ORF">E6K80_07190</name>
</gene>
<dbReference type="GO" id="GO:0030198">
    <property type="term" value="P:extracellular matrix organization"/>
    <property type="evidence" value="ECO:0007669"/>
    <property type="project" value="TreeGrafter"/>
</dbReference>
<keyword evidence="6" id="KW-0732">Signal</keyword>
<keyword evidence="3" id="KW-0378">Hydrolase</keyword>
<dbReference type="InterPro" id="IPR021190">
    <property type="entry name" value="Pept_M10A"/>
</dbReference>
<dbReference type="InterPro" id="IPR001818">
    <property type="entry name" value="Pept_M10_metallopeptidase"/>
</dbReference>
<sequence length="327" mass="33548">MNTLVSRGLALAAACTALLSAADAQAYRMIQNTVPGRTSTGARVLCDDPAGFAHWTTSSISWRLNTANQGGKPGVATSLQKALASWTNVSPASYALGYAGTTTAGFVTDGVNTVQWANGNGCTGGCLAITALVLSQGQVITESDISFNDSAIWNANGADYDVEAIAAHELGHSLGIHHTEITKQRDRPTMYASYFGTAGRTLEGDDVAALNCAFARYAPASPSVLGLAAAGVTAGAAPAGGVKLSGRARAGGAILRFALANQEPVKLELYDVAGRRLTTLIDGTRSAGEYEVAWDGASGFGRVGPGVYFARIVTIEGAASTTVILAR</sequence>
<comment type="caution">
    <text evidence="8">The sequence shown here is derived from an EMBL/GenBank/DDBJ whole genome shotgun (WGS) entry which is preliminary data.</text>
</comment>
<dbReference type="GO" id="GO:0031012">
    <property type="term" value="C:extracellular matrix"/>
    <property type="evidence" value="ECO:0007669"/>
    <property type="project" value="InterPro"/>
</dbReference>
<proteinExistence type="predicted"/>
<dbReference type="Gene3D" id="3.40.390.10">
    <property type="entry name" value="Collagenase (Catalytic Domain)"/>
    <property type="match status" value="1"/>
</dbReference>
<organism evidence="8 9">
    <name type="scientific">Eiseniibacteriota bacterium</name>
    <dbReference type="NCBI Taxonomy" id="2212470"/>
    <lineage>
        <taxon>Bacteria</taxon>
        <taxon>Candidatus Eiseniibacteriota</taxon>
    </lineage>
</organism>